<dbReference type="PIRSF" id="PIRSF017875">
    <property type="entry name" value="PSII_HCF136"/>
    <property type="match status" value="1"/>
</dbReference>
<accession>K8EQ73</accession>
<dbReference type="EMBL" id="FO082262">
    <property type="protein sequence ID" value="CCO20387.1"/>
    <property type="molecule type" value="Genomic_DNA"/>
</dbReference>
<evidence type="ECO:0000259" key="4">
    <source>
        <dbReference type="Pfam" id="PF14870"/>
    </source>
</evidence>
<evidence type="ECO:0000313" key="5">
    <source>
        <dbReference type="EMBL" id="CCO20387.1"/>
    </source>
</evidence>
<evidence type="ECO:0000256" key="2">
    <source>
        <dbReference type="ARBA" id="ARBA00023276"/>
    </source>
</evidence>
<sequence>MRNIGDGKKTIIRSAAKNDDANEISFSEKDDEHTTNKLTKREFGMKTFAFTSLSLFASSSSSQTKEAFADDSLNSNFWEKVNLPLEPGVILLDIAFTDENARHGFLLGTRQTILETFDGGKTWDAKDLGQDVIDDEVNYRFNSVSFNGDEGWIVGKPAILLHTVDAGKTWERVGLSPRLPGIPVLITATGDNGVAEMVTDQGAIYLTTDAARNWKAAVEETVDATLNRTVSSGVQGASYYTGSFSTVSRNPETGEYIGLSSRGNFYMSWAPGQAYWQPHNRSSARRIQSMGWRKDGGVWQLTRGGGIYLSDTKALPEEDDEFTEGKIGSRGYGLLDLGSNASGTKYFTVGGSGSVFSSEDKGKTWKRDRGTDEVAGNLYKVAFAKDDVGFILGNDGILLRYRGSA</sequence>
<comment type="function">
    <text evidence="3">Essential for photosystem II (PSII) biogenesis.</text>
</comment>
<dbReference type="eggNOG" id="KOG3511">
    <property type="taxonomic scope" value="Eukaryota"/>
</dbReference>
<comment type="similarity">
    <text evidence="3">Belongs to the Ycf48 family.</text>
</comment>
<name>K8EQ73_9CHLO</name>
<dbReference type="InterPro" id="IPR016705">
    <property type="entry name" value="Ycf48/Hcf136"/>
</dbReference>
<reference evidence="5 6" key="1">
    <citation type="submission" date="2011-10" db="EMBL/GenBank/DDBJ databases">
        <authorList>
            <person name="Genoscope - CEA"/>
        </authorList>
    </citation>
    <scope>NUCLEOTIDE SEQUENCE [LARGE SCALE GENOMIC DNA]</scope>
    <source>
        <strain evidence="5 6">RCC 1105</strain>
    </source>
</reference>
<feature type="domain" description="Photosynthesis system II assembly factor Ycf48/Hcf136-like" evidence="4">
    <location>
        <begin position="73"/>
        <end position="401"/>
    </location>
</feature>
<keyword evidence="6" id="KW-1185">Reference proteome</keyword>
<gene>
    <name evidence="5" type="ordered locus">Bathy17g00680</name>
</gene>
<dbReference type="OrthoDB" id="1878471at2759"/>
<dbReference type="InterPro" id="IPR028203">
    <property type="entry name" value="PSII_CF48-like_dom"/>
</dbReference>
<dbReference type="GO" id="GO:0009507">
    <property type="term" value="C:chloroplast"/>
    <property type="evidence" value="ECO:0007669"/>
    <property type="project" value="UniProtKB-SubCell"/>
</dbReference>
<dbReference type="KEGG" id="bpg:Bathy17g00680"/>
<keyword evidence="3" id="KW-0934">Plastid</keyword>
<dbReference type="PANTHER" id="PTHR47199">
    <property type="entry name" value="PHOTOSYSTEM II STABILITY/ASSEMBLY FACTOR HCF136, CHLOROPLASTIC"/>
    <property type="match status" value="1"/>
</dbReference>
<dbReference type="GO" id="GO:0009523">
    <property type="term" value="C:photosystem II"/>
    <property type="evidence" value="ECO:0007669"/>
    <property type="project" value="UniProtKB-KW"/>
</dbReference>
<dbReference type="GO" id="GO:0015979">
    <property type="term" value="P:photosynthesis"/>
    <property type="evidence" value="ECO:0007669"/>
    <property type="project" value="UniProtKB-KW"/>
</dbReference>
<dbReference type="Proteomes" id="UP000198341">
    <property type="component" value="Chromosome 17"/>
</dbReference>
<keyword evidence="1" id="KW-0602">Photosynthesis</keyword>
<dbReference type="SUPFAM" id="SSF110296">
    <property type="entry name" value="Oligoxyloglucan reducing end-specific cellobiohydrolase"/>
    <property type="match status" value="1"/>
</dbReference>
<evidence type="ECO:0000256" key="3">
    <source>
        <dbReference type="PIRNR" id="PIRNR017875"/>
    </source>
</evidence>
<keyword evidence="3" id="KW-0150">Chloroplast</keyword>
<protein>
    <recommendedName>
        <fullName evidence="3">Photosystem II stability/assembly factor</fullName>
    </recommendedName>
</protein>
<dbReference type="Pfam" id="PF14870">
    <property type="entry name" value="PSII_BNR"/>
    <property type="match status" value="1"/>
</dbReference>
<evidence type="ECO:0000313" key="6">
    <source>
        <dbReference type="Proteomes" id="UP000198341"/>
    </source>
</evidence>
<dbReference type="AlphaFoldDB" id="K8EQ73"/>
<comment type="subcellular location">
    <subcellularLocation>
        <location evidence="3">Plastid</location>
        <location evidence="3">Chloroplast</location>
    </subcellularLocation>
</comment>
<dbReference type="Gene3D" id="2.130.10.10">
    <property type="entry name" value="YVTN repeat-like/Quinoprotein amine dehydrogenase"/>
    <property type="match status" value="1"/>
</dbReference>
<evidence type="ECO:0000256" key="1">
    <source>
        <dbReference type="ARBA" id="ARBA00022531"/>
    </source>
</evidence>
<organism evidence="5 6">
    <name type="scientific">Bathycoccus prasinos</name>
    <dbReference type="NCBI Taxonomy" id="41875"/>
    <lineage>
        <taxon>Eukaryota</taxon>
        <taxon>Viridiplantae</taxon>
        <taxon>Chlorophyta</taxon>
        <taxon>Mamiellophyceae</taxon>
        <taxon>Mamiellales</taxon>
        <taxon>Bathycoccaceae</taxon>
        <taxon>Bathycoccus</taxon>
    </lineage>
</organism>
<proteinExistence type="inferred from homology"/>
<dbReference type="STRING" id="41875.K8EQ73"/>
<dbReference type="InterPro" id="IPR015943">
    <property type="entry name" value="WD40/YVTN_repeat-like_dom_sf"/>
</dbReference>
<dbReference type="RefSeq" id="XP_007508283.1">
    <property type="nucleotide sequence ID" value="XM_007508221.1"/>
</dbReference>
<dbReference type="GeneID" id="19010997"/>
<keyword evidence="2 3" id="KW-0604">Photosystem II</keyword>
<dbReference type="PANTHER" id="PTHR47199:SF2">
    <property type="entry name" value="PHOTOSYSTEM II STABILITY_ASSEMBLY FACTOR HCF136, CHLOROPLASTIC"/>
    <property type="match status" value="1"/>
</dbReference>